<accession>A0A1G2T2Y7</accession>
<feature type="region of interest" description="Disordered" evidence="2">
    <location>
        <begin position="1629"/>
        <end position="1776"/>
    </location>
</feature>
<feature type="region of interest" description="Disordered" evidence="2">
    <location>
        <begin position="769"/>
        <end position="852"/>
    </location>
</feature>
<gene>
    <name evidence="4" type="ORF">A2758_01685</name>
</gene>
<dbReference type="Proteomes" id="UP000178612">
    <property type="component" value="Unassembled WGS sequence"/>
</dbReference>
<feature type="compositionally biased region" description="Polar residues" evidence="2">
    <location>
        <begin position="1753"/>
        <end position="1776"/>
    </location>
</feature>
<feature type="coiled-coil region" evidence="1">
    <location>
        <begin position="147"/>
        <end position="174"/>
    </location>
</feature>
<proteinExistence type="predicted"/>
<dbReference type="EMBL" id="MHVJ01000013">
    <property type="protein sequence ID" value="OHA91169.1"/>
    <property type="molecule type" value="Genomic_DNA"/>
</dbReference>
<evidence type="ECO:0000313" key="5">
    <source>
        <dbReference type="Proteomes" id="UP000178612"/>
    </source>
</evidence>
<reference evidence="4 5" key="1">
    <citation type="journal article" date="2016" name="Nat. Commun.">
        <title>Thousands of microbial genomes shed light on interconnected biogeochemical processes in an aquifer system.</title>
        <authorList>
            <person name="Anantharaman K."/>
            <person name="Brown C.T."/>
            <person name="Hug L.A."/>
            <person name="Sharon I."/>
            <person name="Castelle C.J."/>
            <person name="Probst A.J."/>
            <person name="Thomas B.C."/>
            <person name="Singh A."/>
            <person name="Wilkins M.J."/>
            <person name="Karaoz U."/>
            <person name="Brodie E.L."/>
            <person name="Williams K.H."/>
            <person name="Hubbard S.S."/>
            <person name="Banfield J.F."/>
        </authorList>
    </citation>
    <scope>NUCLEOTIDE SEQUENCE [LARGE SCALE GENOMIC DNA]</scope>
</reference>
<evidence type="ECO:0000259" key="3">
    <source>
        <dbReference type="Pfam" id="PF21722"/>
    </source>
</evidence>
<comment type="caution">
    <text evidence="4">The sequence shown here is derived from an EMBL/GenBank/DDBJ whole genome shotgun (WGS) entry which is preliminary data.</text>
</comment>
<feature type="compositionally biased region" description="Gly residues" evidence="2">
    <location>
        <begin position="773"/>
        <end position="791"/>
    </location>
</feature>
<feature type="region of interest" description="Disordered" evidence="2">
    <location>
        <begin position="875"/>
        <end position="913"/>
    </location>
</feature>
<organism evidence="4 5">
    <name type="scientific">Candidatus Zambryskibacteria bacterium RIFCSPHIGHO2_01_FULL_49_18</name>
    <dbReference type="NCBI Taxonomy" id="1802740"/>
    <lineage>
        <taxon>Bacteria</taxon>
        <taxon>Candidatus Zambryskiibacteriota</taxon>
    </lineage>
</organism>
<feature type="domain" description="Glycine-rich" evidence="3">
    <location>
        <begin position="692"/>
        <end position="937"/>
    </location>
</feature>
<protein>
    <recommendedName>
        <fullName evidence="3">Glycine-rich domain-containing protein</fullName>
    </recommendedName>
</protein>
<name>A0A1G2T2Y7_9BACT</name>
<dbReference type="Pfam" id="PF21722">
    <property type="entry name" value="Gly_rich_2"/>
    <property type="match status" value="1"/>
</dbReference>
<keyword evidence="1" id="KW-0175">Coiled coil</keyword>
<evidence type="ECO:0000256" key="2">
    <source>
        <dbReference type="SAM" id="MobiDB-lite"/>
    </source>
</evidence>
<feature type="compositionally biased region" description="Acidic residues" evidence="2">
    <location>
        <begin position="1689"/>
        <end position="1743"/>
    </location>
</feature>
<sequence>MKNFKNPRNFLIFVLAAFVSLPAVDFSNMRLEPLSLPSTPLSLVREEFITNLEELKGESKKILARFEIGANPSTLLGANPSTLLGANPSTLLGASNLTASAFLSDFKNSTMNLRESLSALGRVAWKKLFLANSLENATGNAETPPANQNIEIRNQEQTEKKEEKREDVEQAITTVVQSIPFDISSFKQELLRELDAYITSFKSTQVQSAIYQTVTRQSNADADRRSVTISNVITGGTLSGSTITGADVSGPSGNFTSLTFNTATGTSATSTNFFSTYASSTNLFATAFNFGSGVFGNSTSSNATTTNLFATTASSTNLFFTTGSGGNFTSTGLGTFFNLLLNASSTLQNFTFVNATGTSATSTNFFSTYASSTNLFATAFNFGSGVFGNSTSSNATTTNLFATTASSTNLFFTTGSGGNFTSTGLGTFFNLLLNASSTLQNFTFVNATGTAATTTNFFSTTASSTNLYATNLFANTANLTESTNLFYTDARVNSYIHSSSTIPKTYSANTFTGAQIFDSITRSTTTSATSTNFFSTTASTNLFATYGNIGTLTVGTCTGCGGGDAFAWTPGTEGNSTSTRLIFGNGFISQASSTISANLTISGNSTTTNATTTNLFSTTASSTNLFSSLLTVGGTGLVVDSSRNVGIGTTAPTSKLSVNGSFSTMGTTTDTSQDATGGTITHSGGYTIHTFTSSGTFTPNGAGDVEYLVVAGGGGGSSGRGGGGGAGGMRSGTLSITAGDKTVTVGAGGAGGTAGFGYGSSGSNSVFSSITASGGGRGAQPGGNGGSGGGATEDSGGPYSGGTGNSGSYTPAEGNNGGNSNVTSVFTGGGGGGAGAAGSNGSASSGGNGGAGSASSISGASVTYAGGGGAGASTAAAAGSGGSGGGGTGGTGGNPPGVGTAGTDNTGGGGGGGGFNSTLGSGANGGAGGSGIVIIRYLTATTTGSLFTINSFGSVGIGTTAPAQALDVVGSIQLSANLLPSAAPTQASSSQTITRVDTTGNVGQYTSTTIGTDGFPVIAYYDVTNTDLKVIKCGNAACSSNTVTTADTDGGDHVSMAIGTDGLPVVSFVSVAGKLRIVHCGNAACSSGNTAITPTGTAASSGMSSSIVIGKDGLPVISYRDNTNGDLAVYHCANISCTSGSTVTVDNAAGEQGYYASLKIGVDGLPIISYYTPMNNGDLKVVHCGNVDCSSGNTITSLETTGDVGQYTSMVIRQDGTPLIFYYDNTNGDLKSADCGNIACTSVDVASAVTTNDVGQYASATIGPNGTPIVSFYDVTNGNLMMTECASELNGAIRRCDTVQKTTTLDSTNDVGKYTSIFVAPDGLPFIAYYDNTNGDLKTLKCATADCSVTSGGGSFSAGSNIGHVGAYFNNIYANSYWGKQFQIANFDLAEEYVDADNSLEPGDVVCLKTQDAETQSPNSIYKCDTNSGPTLGIISTKPALILGAWRDDEPTNVKPVALSGRVPVKVTDENGAIKKGDHLTLSKTKPGFAMKQTEAGQSIGIALEQFSISNVQTGKVMTFVNLSYWIPELGEQIISDNASSTASTTPATIGGLVRYVIDKISSIFEIVFEKGLLKVARLIVDKITAREVDTERLCIRSEAGETCVTKDQLDALLSNAGIGAVITEVMEEPEEEAQNEETQSTDSTSSPQAEAQSTQPSDSAEATSDTSDEPSAGEVETQNTNSTQEPETQTEEAEEVEEVEIEEEEIAEDIEQEEEVEVEEVEAVVEEVTPEPISEPEPEPPQESDAAAGQVASESTSVSEPAAEQSSAEGPSETQ</sequence>
<evidence type="ECO:0000256" key="1">
    <source>
        <dbReference type="SAM" id="Coils"/>
    </source>
</evidence>
<dbReference type="InterPro" id="IPR049304">
    <property type="entry name" value="Gly_rich_dom"/>
</dbReference>
<feature type="compositionally biased region" description="Gly residues" evidence="2">
    <location>
        <begin position="879"/>
        <end position="913"/>
    </location>
</feature>
<feature type="compositionally biased region" description="Gly residues" evidence="2">
    <location>
        <begin position="827"/>
        <end position="852"/>
    </location>
</feature>
<feature type="compositionally biased region" description="Polar residues" evidence="2">
    <location>
        <begin position="1639"/>
        <end position="1657"/>
    </location>
</feature>
<evidence type="ECO:0000313" key="4">
    <source>
        <dbReference type="EMBL" id="OHA91169.1"/>
    </source>
</evidence>